<comment type="caution">
    <text evidence="1">The sequence shown here is derived from an EMBL/GenBank/DDBJ whole genome shotgun (WGS) entry which is preliminary data.</text>
</comment>
<evidence type="ECO:0000313" key="1">
    <source>
        <dbReference type="EMBL" id="MFC4653329.1"/>
    </source>
</evidence>
<dbReference type="Pfam" id="PF15507">
    <property type="entry name" value="DUF4649"/>
    <property type="match status" value="1"/>
</dbReference>
<dbReference type="EMBL" id="JBHSGD010000010">
    <property type="protein sequence ID" value="MFC4653329.1"/>
    <property type="molecule type" value="Genomic_DNA"/>
</dbReference>
<dbReference type="InterPro" id="IPR027879">
    <property type="entry name" value="DUF4649"/>
</dbReference>
<dbReference type="RefSeq" id="WP_244842862.1">
    <property type="nucleotide sequence ID" value="NZ_BOVQ01000007.1"/>
</dbReference>
<dbReference type="Proteomes" id="UP001595987">
    <property type="component" value="Unassembled WGS sequence"/>
</dbReference>
<reference evidence="2" key="1">
    <citation type="journal article" date="2019" name="Int. J. Syst. Evol. Microbiol.">
        <title>The Global Catalogue of Microorganisms (GCM) 10K type strain sequencing project: providing services to taxonomists for standard genome sequencing and annotation.</title>
        <authorList>
            <consortium name="The Broad Institute Genomics Platform"/>
            <consortium name="The Broad Institute Genome Sequencing Center for Infectious Disease"/>
            <person name="Wu L."/>
            <person name="Ma J."/>
        </authorList>
    </citation>
    <scope>NUCLEOTIDE SEQUENCE [LARGE SCALE GENOMIC DNA]</scope>
    <source>
        <strain evidence="2">CCUG 63287</strain>
    </source>
</reference>
<dbReference type="Gene3D" id="3.30.1490.390">
    <property type="match status" value="1"/>
</dbReference>
<gene>
    <name evidence="1" type="ORF">ACFO26_10490</name>
</gene>
<proteinExistence type="predicted"/>
<accession>A0ABV9JIW5</accession>
<organism evidence="1 2">
    <name type="scientific">Lactococcus nasutitermitis</name>
    <dbReference type="NCBI Taxonomy" id="1652957"/>
    <lineage>
        <taxon>Bacteria</taxon>
        <taxon>Bacillati</taxon>
        <taxon>Bacillota</taxon>
        <taxon>Bacilli</taxon>
        <taxon>Lactobacillales</taxon>
        <taxon>Streptococcaceae</taxon>
        <taxon>Lactococcus</taxon>
    </lineage>
</organism>
<sequence>MKITCKTLNGITFTEEFEDINDFINAQLADQAAIDDNHKVISLEINGENIDFQGNVGELYYKLTAK</sequence>
<name>A0ABV9JIW5_9LACT</name>
<keyword evidence="2" id="KW-1185">Reference proteome</keyword>
<evidence type="ECO:0000313" key="2">
    <source>
        <dbReference type="Proteomes" id="UP001595987"/>
    </source>
</evidence>
<protein>
    <submittedName>
        <fullName evidence="1">DUF4649 family protein</fullName>
    </submittedName>
</protein>